<proteinExistence type="predicted"/>
<dbReference type="InterPro" id="IPR051400">
    <property type="entry name" value="HAD-like_hydrolase"/>
</dbReference>
<name>A0A1V4SH10_RUMHU</name>
<gene>
    <name evidence="4" type="primary">mngB</name>
    <name evidence="4" type="ORF">CLHUN_29290</name>
</gene>
<keyword evidence="5" id="KW-1185">Reference proteome</keyword>
<dbReference type="InterPro" id="IPR023214">
    <property type="entry name" value="HAD_sf"/>
</dbReference>
<dbReference type="CDD" id="cd16416">
    <property type="entry name" value="HAD_BsYqeG-like"/>
    <property type="match status" value="1"/>
</dbReference>
<dbReference type="GO" id="GO:0008962">
    <property type="term" value="F:phosphatidylglycerophosphatase activity"/>
    <property type="evidence" value="ECO:0007669"/>
    <property type="project" value="InterPro"/>
</dbReference>
<dbReference type="SUPFAM" id="SSF56784">
    <property type="entry name" value="HAD-like"/>
    <property type="match status" value="1"/>
</dbReference>
<evidence type="ECO:0000313" key="4">
    <source>
        <dbReference type="EMBL" id="OPX43179.1"/>
    </source>
</evidence>
<accession>A0A1V4SH10</accession>
<dbReference type="NCBIfam" id="TIGR01662">
    <property type="entry name" value="HAD-SF-IIIA"/>
    <property type="match status" value="1"/>
</dbReference>
<evidence type="ECO:0000256" key="1">
    <source>
        <dbReference type="ARBA" id="ARBA00001946"/>
    </source>
</evidence>
<protein>
    <submittedName>
        <fullName evidence="4">Mannosyl-3-phosphoglycerate phosphatase</fullName>
        <ecNumber evidence="4">3.1.3.70</ecNumber>
    </submittedName>
</protein>
<dbReference type="RefSeq" id="WP_080065380.1">
    <property type="nucleotide sequence ID" value="NZ_MZGX01000020.1"/>
</dbReference>
<evidence type="ECO:0000313" key="5">
    <source>
        <dbReference type="Proteomes" id="UP000191554"/>
    </source>
</evidence>
<dbReference type="InterPro" id="IPR006549">
    <property type="entry name" value="HAD-SF_hydro_IIIA"/>
</dbReference>
<dbReference type="InterPro" id="IPR010021">
    <property type="entry name" value="PGPP1/Gep4"/>
</dbReference>
<dbReference type="STRING" id="48256.CLHUN_29290"/>
<dbReference type="PANTHER" id="PTHR46470">
    <property type="entry name" value="N-ACYLNEURAMINATE-9-PHOSPHATASE"/>
    <property type="match status" value="1"/>
</dbReference>
<dbReference type="Proteomes" id="UP000191554">
    <property type="component" value="Unassembled WGS sequence"/>
</dbReference>
<dbReference type="NCBIfam" id="TIGR01549">
    <property type="entry name" value="HAD-SF-IA-v1"/>
    <property type="match status" value="1"/>
</dbReference>
<keyword evidence="3" id="KW-0460">Magnesium</keyword>
<dbReference type="GO" id="GO:0050531">
    <property type="term" value="F:mannosyl-3-phosphoglycerate phosphatase activity"/>
    <property type="evidence" value="ECO:0007669"/>
    <property type="project" value="UniProtKB-EC"/>
</dbReference>
<comment type="caution">
    <text evidence="4">The sequence shown here is derived from an EMBL/GenBank/DDBJ whole genome shotgun (WGS) entry which is preliminary data.</text>
</comment>
<dbReference type="AlphaFoldDB" id="A0A1V4SH10"/>
<dbReference type="EC" id="3.1.3.70" evidence="4"/>
<dbReference type="InterPro" id="IPR036412">
    <property type="entry name" value="HAD-like_sf"/>
</dbReference>
<keyword evidence="2 4" id="KW-0378">Hydrolase</keyword>
<organism evidence="4 5">
    <name type="scientific">Ruminiclostridium hungatei</name>
    <name type="common">Clostridium hungatei</name>
    <dbReference type="NCBI Taxonomy" id="48256"/>
    <lineage>
        <taxon>Bacteria</taxon>
        <taxon>Bacillati</taxon>
        <taxon>Bacillota</taxon>
        <taxon>Clostridia</taxon>
        <taxon>Eubacteriales</taxon>
        <taxon>Oscillospiraceae</taxon>
        <taxon>Ruminiclostridium</taxon>
    </lineage>
</organism>
<evidence type="ECO:0000256" key="2">
    <source>
        <dbReference type="ARBA" id="ARBA00022801"/>
    </source>
</evidence>
<dbReference type="OrthoDB" id="9787572at2"/>
<evidence type="ECO:0000256" key="3">
    <source>
        <dbReference type="ARBA" id="ARBA00022842"/>
    </source>
</evidence>
<comment type="cofactor">
    <cofactor evidence="1">
        <name>Mg(2+)</name>
        <dbReference type="ChEBI" id="CHEBI:18420"/>
    </cofactor>
</comment>
<reference evidence="4 5" key="1">
    <citation type="submission" date="2017-03" db="EMBL/GenBank/DDBJ databases">
        <title>Genome sequence of Clostridium hungatei DSM 14427.</title>
        <authorList>
            <person name="Poehlein A."/>
            <person name="Daniel R."/>
        </authorList>
    </citation>
    <scope>NUCLEOTIDE SEQUENCE [LARGE SCALE GENOMIC DNA]</scope>
    <source>
        <strain evidence="4 5">DSM 14427</strain>
    </source>
</reference>
<sequence length="192" mass="22235">MIEKYYPDFYYDSIRHIDLDMLKNKGIKGLLLDIDNTLVPMHSKDADENASGWISELKSRGFKVCILSNATEKRVVRFNKDIAVTAIHRAYKPSGKAFLKAAETLGLEPENIAVVGDQIFTDIHGGNKANMLTILVKPIDKKEILFVRLKRWPEKLILSGFMKKLEHQLKRRELWKRNRLAMEKARYTGYKK</sequence>
<dbReference type="NCBIfam" id="TIGR01668">
    <property type="entry name" value="YqeG_hyp_ppase"/>
    <property type="match status" value="1"/>
</dbReference>
<dbReference type="EMBL" id="MZGX01000020">
    <property type="protein sequence ID" value="OPX43179.1"/>
    <property type="molecule type" value="Genomic_DNA"/>
</dbReference>
<dbReference type="GO" id="GO:0044281">
    <property type="term" value="P:small molecule metabolic process"/>
    <property type="evidence" value="ECO:0007669"/>
    <property type="project" value="UniProtKB-ARBA"/>
</dbReference>
<dbReference type="Pfam" id="PF00702">
    <property type="entry name" value="Hydrolase"/>
    <property type="match status" value="1"/>
</dbReference>
<dbReference type="InterPro" id="IPR006439">
    <property type="entry name" value="HAD-SF_hydro_IA"/>
</dbReference>
<dbReference type="Gene3D" id="3.40.50.1000">
    <property type="entry name" value="HAD superfamily/HAD-like"/>
    <property type="match status" value="1"/>
</dbReference>